<comment type="caution">
    <text evidence="2">The sequence shown here is derived from an EMBL/GenBank/DDBJ whole genome shotgun (WGS) entry which is preliminary data.</text>
</comment>
<feature type="region of interest" description="Disordered" evidence="1">
    <location>
        <begin position="39"/>
        <end position="73"/>
    </location>
</feature>
<proteinExistence type="predicted"/>
<dbReference type="AlphaFoldDB" id="A0A419Q8F3"/>
<feature type="compositionally biased region" description="Polar residues" evidence="1">
    <location>
        <begin position="1"/>
        <end position="19"/>
    </location>
</feature>
<name>A0A419Q8F3_CLOSI</name>
<dbReference type="InParanoid" id="A0A419Q8F3"/>
<feature type="compositionally biased region" description="Basic residues" evidence="1">
    <location>
        <begin position="48"/>
        <end position="61"/>
    </location>
</feature>
<protein>
    <submittedName>
        <fullName evidence="2">Uncharacterized protein</fullName>
    </submittedName>
</protein>
<dbReference type="EMBL" id="NIRI02000056">
    <property type="protein sequence ID" value="KAG5445970.1"/>
    <property type="molecule type" value="Genomic_DNA"/>
</dbReference>
<gene>
    <name evidence="2" type="ORF">CSKR_103056</name>
</gene>
<reference evidence="2 3" key="1">
    <citation type="journal article" date="2018" name="Biotechnol. Adv.">
        <title>Improved genomic resources and new bioinformatic workflow for the carcinogenic parasite Clonorchis sinensis: Biotechnological implications.</title>
        <authorList>
            <person name="Wang D."/>
            <person name="Korhonen P.K."/>
            <person name="Gasser R.B."/>
            <person name="Young N.D."/>
        </authorList>
    </citation>
    <scope>NUCLEOTIDE SEQUENCE [LARGE SCALE GENOMIC DNA]</scope>
    <source>
        <strain evidence="2">Cs-k2</strain>
    </source>
</reference>
<organism evidence="2 3">
    <name type="scientific">Clonorchis sinensis</name>
    <name type="common">Chinese liver fluke</name>
    <dbReference type="NCBI Taxonomy" id="79923"/>
    <lineage>
        <taxon>Eukaryota</taxon>
        <taxon>Metazoa</taxon>
        <taxon>Spiralia</taxon>
        <taxon>Lophotrochozoa</taxon>
        <taxon>Platyhelminthes</taxon>
        <taxon>Trematoda</taxon>
        <taxon>Digenea</taxon>
        <taxon>Opisthorchiida</taxon>
        <taxon>Opisthorchiata</taxon>
        <taxon>Opisthorchiidae</taxon>
        <taxon>Clonorchis</taxon>
    </lineage>
</organism>
<evidence type="ECO:0000313" key="3">
    <source>
        <dbReference type="Proteomes" id="UP000286415"/>
    </source>
</evidence>
<accession>A0A419Q8F3</accession>
<dbReference type="OrthoDB" id="10464118at2759"/>
<dbReference type="Proteomes" id="UP000286415">
    <property type="component" value="Unassembled WGS sequence"/>
</dbReference>
<keyword evidence="3" id="KW-1185">Reference proteome</keyword>
<reference evidence="2 3" key="2">
    <citation type="journal article" date="2021" name="Genomics">
        <title>High-quality reference genome for Clonorchis sinensis.</title>
        <authorList>
            <person name="Young N.D."/>
            <person name="Stroehlein A.J."/>
            <person name="Kinkar L."/>
            <person name="Wang T."/>
            <person name="Sohn W.M."/>
            <person name="Chang B.C.H."/>
            <person name="Kaur P."/>
            <person name="Weisz D."/>
            <person name="Dudchenko O."/>
            <person name="Aiden E.L."/>
            <person name="Korhonen P.K."/>
            <person name="Gasser R.B."/>
        </authorList>
    </citation>
    <scope>NUCLEOTIDE SEQUENCE [LARGE SCALE GENOMIC DNA]</scope>
    <source>
        <strain evidence="2">Cs-k2</strain>
    </source>
</reference>
<evidence type="ECO:0000256" key="1">
    <source>
        <dbReference type="SAM" id="MobiDB-lite"/>
    </source>
</evidence>
<evidence type="ECO:0000313" key="2">
    <source>
        <dbReference type="EMBL" id="KAG5445970.1"/>
    </source>
</evidence>
<sequence length="73" mass="8224">MCNNISNSPGAINHSNTYDENLPYKPEAHKYCFATQKKHEGWDTARLPKPRQGKSRGRGRARTTDPLVSKLAL</sequence>
<feature type="region of interest" description="Disordered" evidence="1">
    <location>
        <begin position="1"/>
        <end position="20"/>
    </location>
</feature>